<dbReference type="EC" id="4.1.1.20" evidence="5 6"/>
<dbReference type="RefSeq" id="WP_176842397.1">
    <property type="nucleotide sequence ID" value="NZ_FNBN01000006.1"/>
</dbReference>
<feature type="binding site" evidence="5">
    <location>
        <position position="390"/>
    </location>
    <ligand>
        <name>substrate</name>
    </ligand>
</feature>
<feature type="binding site" evidence="5">
    <location>
        <position position="241"/>
    </location>
    <ligand>
        <name>pyridoxal 5'-phosphate</name>
        <dbReference type="ChEBI" id="CHEBI:597326"/>
    </ligand>
</feature>
<dbReference type="AlphaFoldDB" id="A0A1G7WKV1"/>
<dbReference type="InterPro" id="IPR000183">
    <property type="entry name" value="Orn/DAP/Arg_de-COase"/>
</dbReference>
<dbReference type="PANTHER" id="PTHR43727:SF2">
    <property type="entry name" value="GROUP IV DECARBOXYLASE"/>
    <property type="match status" value="1"/>
</dbReference>
<comment type="catalytic activity">
    <reaction evidence="5 8">
        <text>meso-2,6-diaminopimelate + H(+) = L-lysine + CO2</text>
        <dbReference type="Rhea" id="RHEA:15101"/>
        <dbReference type="ChEBI" id="CHEBI:15378"/>
        <dbReference type="ChEBI" id="CHEBI:16526"/>
        <dbReference type="ChEBI" id="CHEBI:32551"/>
        <dbReference type="ChEBI" id="CHEBI:57791"/>
        <dbReference type="EC" id="4.1.1.20"/>
    </reaction>
</comment>
<protein>
    <recommendedName>
        <fullName evidence="5 6">Diaminopimelate decarboxylase</fullName>
        <shortName evidence="5">DAP decarboxylase</shortName>
        <shortName evidence="5">DAPDC</shortName>
        <ecNumber evidence="5 6">4.1.1.20</ecNumber>
    </recommendedName>
</protein>
<keyword evidence="5" id="KW-0028">Amino-acid biosynthesis</keyword>
<dbReference type="UniPathway" id="UPA00034">
    <property type="reaction ID" value="UER00027"/>
</dbReference>
<comment type="function">
    <text evidence="5">Specifically catalyzes the decarboxylation of meso-diaminopimelate (meso-DAP) to L-lysine.</text>
</comment>
<comment type="subunit">
    <text evidence="5">Homodimer.</text>
</comment>
<feature type="domain" description="Orn/DAP/Arg decarboxylase 2 N-terminal" evidence="10">
    <location>
        <begin position="49"/>
        <end position="286"/>
    </location>
</feature>
<sequence>MDLFQYKNGVLYCEDIAVNSLPDKGLPTPFYLYSANTLRLHYKKIYSIFEKLQPMICFSVKSSNNVHLLNELAALGAGMDIVSGGELFVVKQSNADLSKVVFAGVGKSDEEITDAILSEVGFINIESEQELARVQELAGEQKREVNVLIRILPDILDEKTNEKTRTGHKGAKFGIDYANVETLIEENADHPYVKIRGLHSHIGSPISSYTFYVAAIHKMVELVENLKRKNIRLDVLNIGGGFPANYMDNDNFSWESFAGPITELLEPYVKNEGFKIILEPGRSISANTGIMVCKVLYVKQSGDKNIVVLDGGMTELIRPAMYNAFHFIWPVKPQPEHVLTNRNYPVQQEGLTTYDVVGPICESSDYLAKERPLPLLRQGDYVAVFTVGAYGMVMASNYNLHVRPAEIMIDKDKVYIIREREKQEDLVRTMIRHEL</sequence>
<feature type="domain" description="Orn/DAP/Arg decarboxylase 2 C-terminal" evidence="9">
    <location>
        <begin position="34"/>
        <end position="388"/>
    </location>
</feature>
<evidence type="ECO:0000259" key="10">
    <source>
        <dbReference type="Pfam" id="PF02784"/>
    </source>
</evidence>
<dbReference type="Gene3D" id="3.20.20.10">
    <property type="entry name" value="Alanine racemase"/>
    <property type="match status" value="1"/>
</dbReference>
<dbReference type="InterPro" id="IPR009006">
    <property type="entry name" value="Ala_racemase/Decarboxylase_C"/>
</dbReference>
<dbReference type="SUPFAM" id="SSF50621">
    <property type="entry name" value="Alanine racemase C-terminal domain-like"/>
    <property type="match status" value="1"/>
</dbReference>
<feature type="binding site" evidence="5">
    <location>
        <begin position="279"/>
        <end position="282"/>
    </location>
    <ligand>
        <name>pyridoxal 5'-phosphate</name>
        <dbReference type="ChEBI" id="CHEBI:597326"/>
    </ligand>
</feature>
<evidence type="ECO:0000256" key="3">
    <source>
        <dbReference type="ARBA" id="ARBA00022898"/>
    </source>
</evidence>
<feature type="binding site" evidence="5">
    <location>
        <position position="362"/>
    </location>
    <ligand>
        <name>substrate</name>
    </ligand>
</feature>
<comment type="pathway">
    <text evidence="5 8">Amino-acid biosynthesis; L-lysine biosynthesis via DAP pathway; L-lysine from DL-2,6-diaminopimelate: step 1/1.</text>
</comment>
<evidence type="ECO:0000259" key="9">
    <source>
        <dbReference type="Pfam" id="PF00278"/>
    </source>
</evidence>
<dbReference type="Pfam" id="PF00278">
    <property type="entry name" value="Orn_DAP_Arg_deC"/>
    <property type="match status" value="1"/>
</dbReference>
<dbReference type="GO" id="GO:0008836">
    <property type="term" value="F:diaminopimelate decarboxylase activity"/>
    <property type="evidence" value="ECO:0007669"/>
    <property type="project" value="UniProtKB-UniRule"/>
</dbReference>
<dbReference type="Gene3D" id="2.40.37.10">
    <property type="entry name" value="Lyase, Ornithine Decarboxylase, Chain A, domain 1"/>
    <property type="match status" value="1"/>
</dbReference>
<dbReference type="Pfam" id="PF02784">
    <property type="entry name" value="Orn_Arg_deC_N"/>
    <property type="match status" value="1"/>
</dbReference>
<accession>A0A1G7WKV1</accession>
<evidence type="ECO:0000256" key="5">
    <source>
        <dbReference type="HAMAP-Rule" id="MF_02120"/>
    </source>
</evidence>
<comment type="cofactor">
    <cofactor evidence="1 5 7 8">
        <name>pyridoxal 5'-phosphate</name>
        <dbReference type="ChEBI" id="CHEBI:597326"/>
    </cofactor>
</comment>
<feature type="binding site" evidence="5">
    <location>
        <position position="390"/>
    </location>
    <ligand>
        <name>pyridoxal 5'-phosphate</name>
        <dbReference type="ChEBI" id="CHEBI:597326"/>
    </ligand>
</feature>
<dbReference type="STRING" id="104663.SAMN04488121_10645"/>
<dbReference type="CDD" id="cd06828">
    <property type="entry name" value="PLPDE_III_DapDC"/>
    <property type="match status" value="1"/>
</dbReference>
<evidence type="ECO:0000256" key="6">
    <source>
        <dbReference type="NCBIfam" id="TIGR01048"/>
    </source>
</evidence>
<keyword evidence="5 8" id="KW-0457">Lysine biosynthesis</keyword>
<dbReference type="InterPro" id="IPR022644">
    <property type="entry name" value="De-COase2_N"/>
</dbReference>
<reference evidence="11 12" key="1">
    <citation type="submission" date="2016-10" db="EMBL/GenBank/DDBJ databases">
        <authorList>
            <person name="de Groot N.N."/>
        </authorList>
    </citation>
    <scope>NUCLEOTIDE SEQUENCE [LARGE SCALE GENOMIC DNA]</scope>
    <source>
        <strain evidence="11 12">DSM 527</strain>
    </source>
</reference>
<dbReference type="PRINTS" id="PR01179">
    <property type="entry name" value="ODADCRBXLASE"/>
</dbReference>
<evidence type="ECO:0000256" key="2">
    <source>
        <dbReference type="ARBA" id="ARBA00022793"/>
    </source>
</evidence>
<gene>
    <name evidence="5" type="primary">lysA</name>
    <name evidence="11" type="ORF">SAMN04488121_10645</name>
</gene>
<dbReference type="FunFam" id="3.20.20.10:FF:000003">
    <property type="entry name" value="Diaminopimelate decarboxylase"/>
    <property type="match status" value="1"/>
</dbReference>
<evidence type="ECO:0000256" key="1">
    <source>
        <dbReference type="ARBA" id="ARBA00001933"/>
    </source>
</evidence>
<dbReference type="HAMAP" id="MF_02120">
    <property type="entry name" value="LysA"/>
    <property type="match status" value="1"/>
</dbReference>
<dbReference type="GO" id="GO:0009089">
    <property type="term" value="P:lysine biosynthetic process via diaminopimelate"/>
    <property type="evidence" value="ECO:0007669"/>
    <property type="project" value="UniProtKB-UniRule"/>
</dbReference>
<dbReference type="InterPro" id="IPR029066">
    <property type="entry name" value="PLP-binding_barrel"/>
</dbReference>
<name>A0A1G7WKV1_CHIFI</name>
<keyword evidence="4 5" id="KW-0456">Lyase</keyword>
<dbReference type="PRINTS" id="PR01181">
    <property type="entry name" value="DAPDCRBXLASE"/>
</dbReference>
<evidence type="ECO:0000256" key="4">
    <source>
        <dbReference type="ARBA" id="ARBA00023239"/>
    </source>
</evidence>
<dbReference type="GO" id="GO:0030170">
    <property type="term" value="F:pyridoxal phosphate binding"/>
    <property type="evidence" value="ECO:0007669"/>
    <property type="project" value="UniProtKB-UniRule"/>
</dbReference>
<feature type="modified residue" description="N6-(pyridoxal phosphate)lysine" evidence="5 7">
    <location>
        <position position="61"/>
    </location>
</feature>
<dbReference type="InterPro" id="IPR022643">
    <property type="entry name" value="De-COase2_C"/>
</dbReference>
<evidence type="ECO:0000256" key="7">
    <source>
        <dbReference type="PIRSR" id="PIRSR600183-50"/>
    </source>
</evidence>
<keyword evidence="2 5" id="KW-0210">Decarboxylase</keyword>
<keyword evidence="3 5" id="KW-0663">Pyridoxal phosphate</keyword>
<feature type="active site" description="Proton donor" evidence="7">
    <location>
        <position position="361"/>
    </location>
</feature>
<dbReference type="EMBL" id="FNBN01000006">
    <property type="protein sequence ID" value="SDG72621.1"/>
    <property type="molecule type" value="Genomic_DNA"/>
</dbReference>
<comment type="similarity">
    <text evidence="5">Belongs to the Orn/Lys/Arg decarboxylase class-II family. LysA subfamily.</text>
</comment>
<feature type="binding site" evidence="5">
    <location>
        <position position="282"/>
    </location>
    <ligand>
        <name>substrate</name>
    </ligand>
</feature>
<feature type="binding site" evidence="5">
    <location>
        <position position="322"/>
    </location>
    <ligand>
        <name>substrate</name>
    </ligand>
</feature>
<dbReference type="InterPro" id="IPR002986">
    <property type="entry name" value="DAP_deCOOHase_LysA"/>
</dbReference>
<evidence type="ECO:0000313" key="12">
    <source>
        <dbReference type="Proteomes" id="UP000199045"/>
    </source>
</evidence>
<dbReference type="NCBIfam" id="TIGR01048">
    <property type="entry name" value="lysA"/>
    <property type="match status" value="1"/>
</dbReference>
<organism evidence="11 12">
    <name type="scientific">Chitinophaga filiformis</name>
    <name type="common">Myxococcus filiformis</name>
    <name type="synonym">Flexibacter filiformis</name>
    <dbReference type="NCBI Taxonomy" id="104663"/>
    <lineage>
        <taxon>Bacteria</taxon>
        <taxon>Pseudomonadati</taxon>
        <taxon>Bacteroidota</taxon>
        <taxon>Chitinophagia</taxon>
        <taxon>Chitinophagales</taxon>
        <taxon>Chitinophagaceae</taxon>
        <taxon>Chitinophaga</taxon>
    </lineage>
</organism>
<evidence type="ECO:0000256" key="8">
    <source>
        <dbReference type="RuleBase" id="RU003738"/>
    </source>
</evidence>
<proteinExistence type="inferred from homology"/>
<dbReference type="Proteomes" id="UP000199045">
    <property type="component" value="Unassembled WGS sequence"/>
</dbReference>
<evidence type="ECO:0000313" key="11">
    <source>
        <dbReference type="EMBL" id="SDG72621.1"/>
    </source>
</evidence>
<dbReference type="PANTHER" id="PTHR43727">
    <property type="entry name" value="DIAMINOPIMELATE DECARBOXYLASE"/>
    <property type="match status" value="1"/>
</dbReference>
<feature type="binding site" evidence="5">
    <location>
        <position position="318"/>
    </location>
    <ligand>
        <name>substrate</name>
    </ligand>
</feature>
<dbReference type="SUPFAM" id="SSF51419">
    <property type="entry name" value="PLP-binding barrel"/>
    <property type="match status" value="1"/>
</dbReference>